<organism evidence="3 4">
    <name type="scientific">Pelobacter propionicus (strain DSM 2379 / NBRC 103807 / OttBd1)</name>
    <dbReference type="NCBI Taxonomy" id="338966"/>
    <lineage>
        <taxon>Bacteria</taxon>
        <taxon>Pseudomonadati</taxon>
        <taxon>Thermodesulfobacteriota</taxon>
        <taxon>Desulfuromonadia</taxon>
        <taxon>Desulfuromonadales</taxon>
        <taxon>Desulfuromonadaceae</taxon>
        <taxon>Pelobacter</taxon>
    </lineage>
</organism>
<name>A1AL31_PELPD</name>
<dbReference type="Proteomes" id="UP000006732">
    <property type="component" value="Chromosome"/>
</dbReference>
<feature type="compositionally biased region" description="Low complexity" evidence="1">
    <location>
        <begin position="374"/>
        <end position="397"/>
    </location>
</feature>
<feature type="compositionally biased region" description="Gly residues" evidence="1">
    <location>
        <begin position="398"/>
        <end position="416"/>
    </location>
</feature>
<gene>
    <name evidence="3" type="ordered locus">Ppro_0417</name>
</gene>
<feature type="compositionally biased region" description="Low complexity" evidence="1">
    <location>
        <begin position="337"/>
        <end position="357"/>
    </location>
</feature>
<dbReference type="EMBL" id="CP000482">
    <property type="protein sequence ID" value="ABK98051.1"/>
    <property type="molecule type" value="Genomic_DNA"/>
</dbReference>
<feature type="chain" id="PRO_5002632200" description="DUF3300 domain-containing protein" evidence="2">
    <location>
        <begin position="28"/>
        <end position="416"/>
    </location>
</feature>
<dbReference type="OrthoDB" id="197257at2"/>
<evidence type="ECO:0000313" key="3">
    <source>
        <dbReference type="EMBL" id="ABK98051.1"/>
    </source>
</evidence>
<evidence type="ECO:0000313" key="4">
    <source>
        <dbReference type="Proteomes" id="UP000006732"/>
    </source>
</evidence>
<evidence type="ECO:0000256" key="1">
    <source>
        <dbReference type="SAM" id="MobiDB-lite"/>
    </source>
</evidence>
<keyword evidence="2" id="KW-0732">Signal</keyword>
<keyword evidence="4" id="KW-1185">Reference proteome</keyword>
<dbReference type="STRING" id="338966.Ppro_0417"/>
<dbReference type="RefSeq" id="WP_011734365.1">
    <property type="nucleotide sequence ID" value="NC_008609.1"/>
</dbReference>
<feature type="signal peptide" evidence="2">
    <location>
        <begin position="1"/>
        <end position="27"/>
    </location>
</feature>
<accession>A1AL31</accession>
<evidence type="ECO:0008006" key="5">
    <source>
        <dbReference type="Google" id="ProtNLM"/>
    </source>
</evidence>
<sequence>MRRTSLWIRALHFLLAMLLAIPLQPMAQQGGGGATNKLSQQELAQLLAPIALYPDELVSQVLMASTYPLEVVQADRWVQGNKGLQGDALAKALEKESWDPSVKSLVNFPSVLSAMSQKLDLTTKLGDAFLSQQKEVMDTIQFLRKKAYDAGNLKTTKEQKVVVEKETIVIQPAQTQVVYVPSYSTTVVYGAWMYPAYPPYYYYPPPPPAYPAYHFAAGVAVGAAWGYAWGSCNWHGGDVDIDYNRNTTINNNIDRSKYQNRVNPNGRGTWQHDPSHRKNVAYRDNATAKQFGQSPSRSAESRREARGFGDAGGRGGAARPSAGTMDRGAGQRGGSAGASVSDRSSGQRTSTGSGRDSAFGGGSGSQERMASDRGTSSRQSAGLSSGSRGDSGFSRSSGGFGGGGRSFGGGGRGGRR</sequence>
<proteinExistence type="predicted"/>
<evidence type="ECO:0000256" key="2">
    <source>
        <dbReference type="SAM" id="SignalP"/>
    </source>
</evidence>
<dbReference type="PANTHER" id="PTHR40269">
    <property type="entry name" value="OUTER MEMBRANE PROTEIN-RELATED"/>
    <property type="match status" value="1"/>
</dbReference>
<dbReference type="eggNOG" id="COG3064">
    <property type="taxonomic scope" value="Bacteria"/>
</dbReference>
<protein>
    <recommendedName>
        <fullName evidence="5">DUF3300 domain-containing protein</fullName>
    </recommendedName>
</protein>
<dbReference type="KEGG" id="ppd:Ppro_0417"/>
<dbReference type="Pfam" id="PF11737">
    <property type="entry name" value="DUF3300"/>
    <property type="match status" value="1"/>
</dbReference>
<reference evidence="3 4" key="1">
    <citation type="submission" date="2006-10" db="EMBL/GenBank/DDBJ databases">
        <title>Complete sequence of chromosome of Pelobacter propionicus DSM 2379.</title>
        <authorList>
            <consortium name="US DOE Joint Genome Institute"/>
            <person name="Copeland A."/>
            <person name="Lucas S."/>
            <person name="Lapidus A."/>
            <person name="Barry K."/>
            <person name="Detter J.C."/>
            <person name="Glavina del Rio T."/>
            <person name="Hammon N."/>
            <person name="Israni S."/>
            <person name="Dalin E."/>
            <person name="Tice H."/>
            <person name="Pitluck S."/>
            <person name="Saunders E."/>
            <person name="Brettin T."/>
            <person name="Bruce D."/>
            <person name="Han C."/>
            <person name="Tapia R."/>
            <person name="Schmutz J."/>
            <person name="Larimer F."/>
            <person name="Land M."/>
            <person name="Hauser L."/>
            <person name="Kyrpides N."/>
            <person name="Kim E."/>
            <person name="Lovley D."/>
            <person name="Richardson P."/>
        </authorList>
    </citation>
    <scope>NUCLEOTIDE SEQUENCE [LARGE SCALE GENOMIC DNA]</scope>
    <source>
        <strain evidence="4">DSM 2379 / NBRC 103807 / OttBd1</strain>
    </source>
</reference>
<dbReference type="AlphaFoldDB" id="A1AL31"/>
<feature type="region of interest" description="Disordered" evidence="1">
    <location>
        <begin position="257"/>
        <end position="416"/>
    </location>
</feature>
<dbReference type="PANTHER" id="PTHR40269:SF1">
    <property type="entry name" value="OUTER MEMBRANE PROTEIN"/>
    <property type="match status" value="1"/>
</dbReference>
<feature type="compositionally biased region" description="Polar residues" evidence="1">
    <location>
        <begin position="259"/>
        <end position="268"/>
    </location>
</feature>
<dbReference type="InterPro" id="IPR021728">
    <property type="entry name" value="DUF3300"/>
</dbReference>
<dbReference type="HOGENOM" id="CLU_024625_0_1_7"/>